<reference evidence="9 10" key="1">
    <citation type="submission" date="2019-04" db="EMBL/GenBank/DDBJ databases">
        <title>Mesorhizobium composti sp. nov., isolated from compost.</title>
        <authorList>
            <person name="Lin S.-Y."/>
            <person name="Hameed A."/>
            <person name="Hsieh Y.-T."/>
            <person name="Young C.-C."/>
        </authorList>
    </citation>
    <scope>NUCLEOTIDE SEQUENCE [LARGE SCALE GENOMIC DNA]</scope>
    <source>
        <strain evidence="9 10">CC-YTH430</strain>
    </source>
</reference>
<dbReference type="CDD" id="cd00082">
    <property type="entry name" value="HisKA"/>
    <property type="match status" value="1"/>
</dbReference>
<keyword evidence="10" id="KW-1185">Reference proteome</keyword>
<dbReference type="PRINTS" id="PR00344">
    <property type="entry name" value="BCTRLSENSOR"/>
</dbReference>
<dbReference type="CDD" id="cd16922">
    <property type="entry name" value="HATPase_EvgS-ArcB-TorS-like"/>
    <property type="match status" value="1"/>
</dbReference>
<evidence type="ECO:0000313" key="10">
    <source>
        <dbReference type="Proteomes" id="UP000306441"/>
    </source>
</evidence>
<feature type="transmembrane region" description="Helical" evidence="6">
    <location>
        <begin position="186"/>
        <end position="206"/>
    </location>
</feature>
<dbReference type="EMBL" id="SSNY01000005">
    <property type="protein sequence ID" value="THF57461.1"/>
    <property type="molecule type" value="Genomic_DNA"/>
</dbReference>
<keyword evidence="6" id="KW-0472">Membrane</keyword>
<evidence type="ECO:0000259" key="7">
    <source>
        <dbReference type="PROSITE" id="PS50109"/>
    </source>
</evidence>
<dbReference type="InterPro" id="IPR001789">
    <property type="entry name" value="Sig_transdc_resp-reg_receiver"/>
</dbReference>
<dbReference type="PROSITE" id="PS50110">
    <property type="entry name" value="RESPONSE_REGULATORY"/>
    <property type="match status" value="2"/>
</dbReference>
<evidence type="ECO:0000256" key="5">
    <source>
        <dbReference type="PROSITE-ProRule" id="PRU00169"/>
    </source>
</evidence>
<evidence type="ECO:0000256" key="4">
    <source>
        <dbReference type="ARBA" id="ARBA00023012"/>
    </source>
</evidence>
<dbReference type="Gene3D" id="1.10.287.130">
    <property type="match status" value="1"/>
</dbReference>
<feature type="modified residue" description="4-aspartylphosphate" evidence="5">
    <location>
        <position position="532"/>
    </location>
</feature>
<dbReference type="Pfam" id="PF00512">
    <property type="entry name" value="HisKA"/>
    <property type="match status" value="1"/>
</dbReference>
<keyword evidence="4" id="KW-0902">Two-component regulatory system</keyword>
<accession>A0ABY2Q9Z0</accession>
<dbReference type="InterPro" id="IPR036890">
    <property type="entry name" value="HATPase_C_sf"/>
</dbReference>
<gene>
    <name evidence="9" type="ORF">E6C48_10640</name>
</gene>
<proteinExistence type="predicted"/>
<dbReference type="SUPFAM" id="SSF52172">
    <property type="entry name" value="CheY-like"/>
    <property type="match status" value="2"/>
</dbReference>
<dbReference type="InterPro" id="IPR036097">
    <property type="entry name" value="HisK_dim/P_sf"/>
</dbReference>
<evidence type="ECO:0000256" key="2">
    <source>
        <dbReference type="ARBA" id="ARBA00012438"/>
    </source>
</evidence>
<dbReference type="EC" id="2.7.13.3" evidence="2"/>
<keyword evidence="3 5" id="KW-0597">Phosphoprotein</keyword>
<dbReference type="Proteomes" id="UP000306441">
    <property type="component" value="Unassembled WGS sequence"/>
</dbReference>
<dbReference type="SUPFAM" id="SSF47384">
    <property type="entry name" value="Homodimeric domain of signal transducing histidine kinase"/>
    <property type="match status" value="1"/>
</dbReference>
<dbReference type="Pfam" id="PF00072">
    <property type="entry name" value="Response_reg"/>
    <property type="match status" value="2"/>
</dbReference>
<dbReference type="PANTHER" id="PTHR45339:SF1">
    <property type="entry name" value="HYBRID SIGNAL TRANSDUCTION HISTIDINE KINASE J"/>
    <property type="match status" value="1"/>
</dbReference>
<protein>
    <recommendedName>
        <fullName evidence="2">histidine kinase</fullName>
        <ecNumber evidence="2">2.7.13.3</ecNumber>
    </recommendedName>
</protein>
<feature type="domain" description="Response regulatory" evidence="8">
    <location>
        <begin position="660"/>
        <end position="778"/>
    </location>
</feature>
<comment type="caution">
    <text evidence="9">The sequence shown here is derived from an EMBL/GenBank/DDBJ whole genome shotgun (WGS) entry which is preliminary data.</text>
</comment>
<dbReference type="InterPro" id="IPR004358">
    <property type="entry name" value="Sig_transdc_His_kin-like_C"/>
</dbReference>
<feature type="transmembrane region" description="Helical" evidence="6">
    <location>
        <begin position="12"/>
        <end position="33"/>
    </location>
</feature>
<organism evidence="9 10">
    <name type="scientific">Ollibium composti</name>
    <dbReference type="NCBI Taxonomy" id="2675109"/>
    <lineage>
        <taxon>Bacteria</taxon>
        <taxon>Pseudomonadati</taxon>
        <taxon>Pseudomonadota</taxon>
        <taxon>Alphaproteobacteria</taxon>
        <taxon>Hyphomicrobiales</taxon>
        <taxon>Phyllobacteriaceae</taxon>
        <taxon>Ollibium</taxon>
    </lineage>
</organism>
<name>A0ABY2Q9Z0_9HYPH</name>
<dbReference type="Pfam" id="PF02518">
    <property type="entry name" value="HATPase_c"/>
    <property type="match status" value="1"/>
</dbReference>
<dbReference type="CDD" id="cd17546">
    <property type="entry name" value="REC_hyHK_CKI1_RcsC-like"/>
    <property type="match status" value="2"/>
</dbReference>
<sequence length="786" mass="85194">MPEYSTLIRSIRIRYLSGLVIFALASGSVMLALNKISSFRRDVDSLSSNLVELTKDLRNATDFAEKASGNWRAGTRGELATVARDYVSRIQGKIETLEAQTGTLMPRLSKATQDVLGSSSVNGDLFWSAKDMVRNLNLMAAAITVDDWSPRPIRNQNDLFVQPMLIKARTVMDSERHQADAASDRLLAWAGALLSVVLLIVAFWIFRPMEKAIRRAFTETTTALFKAEAADRAKSEFLANMSHEIRTPMNGVLGMAELLAKTELTPRQKTFTDVIVKSGNALLTIINDILDFSKINAGQLMLDPAPFRLTEAVEDVATLVSARVAEKNLELIVRVDPSLPAFVVGDAGRFRQIVTNLLGNAVKFTEKGHVLIDVGGEVADGIAHLKVRVEDTGIGIPADKLQNVFEKFAQVDASSTRRHEGTGLGLAIGARLVDLMDGKIGVESEIGRGSVFWFSVPLPVHEAKADDKAVPGDVTGARVLVIDDNPVNREILLEQLRSWGFDCAAAESGAVGLAFLDRACQLGASVDCVILDYQMPGMNGADVARAIASDHRLSSIPILLLTSVDQVDFGKLIMDYGITAHLTKPARSAVLFGTVISTIQKARAQAGRPAQFVREPVAAAIPQQPHPAIPQQPHPAFTVIRGNPQPQAKESAGDPARPIDILIAEDNEVNQLVFGQILNGLGLSYRIAGNGRTAVEMYRTLNPRLILMDVSMPELNGYEATRAIRAAEAGKEVRIPIIGVTAHALKGDREKCIESGMDDYLSKPISPDRLGAKIGTWLSETVAKRA</sequence>
<dbReference type="InterPro" id="IPR011006">
    <property type="entry name" value="CheY-like_superfamily"/>
</dbReference>
<dbReference type="SMART" id="SM00388">
    <property type="entry name" value="HisKA"/>
    <property type="match status" value="1"/>
</dbReference>
<evidence type="ECO:0000256" key="1">
    <source>
        <dbReference type="ARBA" id="ARBA00000085"/>
    </source>
</evidence>
<evidence type="ECO:0000313" key="9">
    <source>
        <dbReference type="EMBL" id="THF57461.1"/>
    </source>
</evidence>
<dbReference type="SMART" id="SM00448">
    <property type="entry name" value="REC"/>
    <property type="match status" value="2"/>
</dbReference>
<comment type="catalytic activity">
    <reaction evidence="1">
        <text>ATP + protein L-histidine = ADP + protein N-phospho-L-histidine.</text>
        <dbReference type="EC" id="2.7.13.3"/>
    </reaction>
</comment>
<feature type="domain" description="Histidine kinase" evidence="7">
    <location>
        <begin position="240"/>
        <end position="460"/>
    </location>
</feature>
<feature type="modified residue" description="4-aspartylphosphate" evidence="5">
    <location>
        <position position="709"/>
    </location>
</feature>
<feature type="domain" description="Response regulatory" evidence="8">
    <location>
        <begin position="478"/>
        <end position="599"/>
    </location>
</feature>
<dbReference type="PANTHER" id="PTHR45339">
    <property type="entry name" value="HYBRID SIGNAL TRANSDUCTION HISTIDINE KINASE J"/>
    <property type="match status" value="1"/>
</dbReference>
<dbReference type="SMART" id="SM00387">
    <property type="entry name" value="HATPase_c"/>
    <property type="match status" value="1"/>
</dbReference>
<dbReference type="SUPFAM" id="SSF55874">
    <property type="entry name" value="ATPase domain of HSP90 chaperone/DNA topoisomerase II/histidine kinase"/>
    <property type="match status" value="1"/>
</dbReference>
<evidence type="ECO:0000256" key="3">
    <source>
        <dbReference type="ARBA" id="ARBA00022553"/>
    </source>
</evidence>
<dbReference type="RefSeq" id="WP_136356938.1">
    <property type="nucleotide sequence ID" value="NZ_SSNY01000005.1"/>
</dbReference>
<keyword evidence="6" id="KW-1133">Transmembrane helix</keyword>
<dbReference type="InterPro" id="IPR003661">
    <property type="entry name" value="HisK_dim/P_dom"/>
</dbReference>
<dbReference type="InterPro" id="IPR005467">
    <property type="entry name" value="His_kinase_dom"/>
</dbReference>
<evidence type="ECO:0000256" key="6">
    <source>
        <dbReference type="SAM" id="Phobius"/>
    </source>
</evidence>
<dbReference type="Gene3D" id="3.30.565.10">
    <property type="entry name" value="Histidine kinase-like ATPase, C-terminal domain"/>
    <property type="match status" value="1"/>
</dbReference>
<dbReference type="Gene3D" id="3.40.50.2300">
    <property type="match status" value="2"/>
</dbReference>
<evidence type="ECO:0000259" key="8">
    <source>
        <dbReference type="PROSITE" id="PS50110"/>
    </source>
</evidence>
<keyword evidence="6" id="KW-0812">Transmembrane</keyword>
<dbReference type="PROSITE" id="PS50109">
    <property type="entry name" value="HIS_KIN"/>
    <property type="match status" value="1"/>
</dbReference>
<dbReference type="InterPro" id="IPR003594">
    <property type="entry name" value="HATPase_dom"/>
</dbReference>